<proteinExistence type="predicted"/>
<keyword evidence="4" id="KW-1185">Reference proteome</keyword>
<evidence type="ECO:0000256" key="1">
    <source>
        <dbReference type="SAM" id="MobiDB-lite"/>
    </source>
</evidence>
<protein>
    <recommendedName>
        <fullName evidence="2">J domain-containing protein</fullName>
    </recommendedName>
</protein>
<evidence type="ECO:0000313" key="4">
    <source>
        <dbReference type="Proteomes" id="UP001166286"/>
    </source>
</evidence>
<sequence>MARVQRGTFYDVLGISQDADHDAIKTAYKRMSRQCHPDKNLGNGHAVARQQAVNEAYGTLRDATSRRAYDAKLQPQRRVLNPFTPQYTWNGFDGAWGMPSSADWQPAGYSHFGQNTTAHDYWGGTQPWHESPAYDFKDPRDEERQEQDQGWGYNSWHESQPSEPGSFSWTEYEESWKQAEEERMKAEKEQEERANAERRRRREERRAERGKEQKRMKIARAPEKQKELSGKIVALDEEIARLKDILRRSNLTGEGEAGYFPDEEGSDTVDRFSIKLNHLERVLSEAISIHHNLCHVQRANGQADEAENAEQELAKARQVSMNRLVGEFVRADEEQRAGCASLNNPADFKTLEVNDNEERLRMQQRRRQTNQMEECMLQEQNNQNDAASGIRKPNGKRATFEHSDTQETWIRERGVYVLTPKPQEQADEVRKPHRKQLGHQRIYNWLDQVVENEENEAPGGLTAENEEHPDSRTRPTQVPHHLVDDNSETLNPTQDPCSSRSQDPHNVMDGELGPLIPDLSLHSSPPQASHKSFTGQPEPPISPPDQNISFPAVPPTPADSKTEPLISGLNSNTFEFNADPTMPNYLRMVHNRHLEVHSEFWDFVLGDEANCDLCGVVPSVLQCPNCNATACSGCKANPAGRSYLDPKNGYREGQYAAEACDISFSKGKGLGGRY</sequence>
<dbReference type="PANTHER" id="PTHR44825:SF1">
    <property type="entry name" value="DNAJ HOMOLOG SUBFAMILY C MEMBER 4"/>
    <property type="match status" value="1"/>
</dbReference>
<dbReference type="PRINTS" id="PR00625">
    <property type="entry name" value="JDOMAIN"/>
</dbReference>
<feature type="compositionally biased region" description="Basic and acidic residues" evidence="1">
    <location>
        <begin position="204"/>
        <end position="223"/>
    </location>
</feature>
<dbReference type="InterPro" id="IPR036869">
    <property type="entry name" value="J_dom_sf"/>
</dbReference>
<dbReference type="PANTHER" id="PTHR44825">
    <property type="match status" value="1"/>
</dbReference>
<dbReference type="AlphaFoldDB" id="A0AA39V1A5"/>
<feature type="compositionally biased region" description="Polar residues" evidence="1">
    <location>
        <begin position="156"/>
        <end position="169"/>
    </location>
</feature>
<dbReference type="Proteomes" id="UP001166286">
    <property type="component" value="Unassembled WGS sequence"/>
</dbReference>
<dbReference type="EMBL" id="JAFEKC020000012">
    <property type="protein sequence ID" value="KAK0511857.1"/>
    <property type="molecule type" value="Genomic_DNA"/>
</dbReference>
<feature type="region of interest" description="Disordered" evidence="1">
    <location>
        <begin position="455"/>
        <end position="561"/>
    </location>
</feature>
<dbReference type="PROSITE" id="PS50076">
    <property type="entry name" value="DNAJ_2"/>
    <property type="match status" value="1"/>
</dbReference>
<dbReference type="SUPFAM" id="SSF46565">
    <property type="entry name" value="Chaperone J-domain"/>
    <property type="match status" value="1"/>
</dbReference>
<reference evidence="3" key="1">
    <citation type="submission" date="2023-03" db="EMBL/GenBank/DDBJ databases">
        <title>Complete genome of Cladonia borealis.</title>
        <authorList>
            <person name="Park H."/>
        </authorList>
    </citation>
    <scope>NUCLEOTIDE SEQUENCE</scope>
    <source>
        <strain evidence="3">ANT050790</strain>
    </source>
</reference>
<accession>A0AA39V1A5</accession>
<feature type="compositionally biased region" description="Polar residues" evidence="1">
    <location>
        <begin position="521"/>
        <end position="535"/>
    </location>
</feature>
<feature type="compositionally biased region" description="Basic and acidic residues" evidence="1">
    <location>
        <begin position="174"/>
        <end position="197"/>
    </location>
</feature>
<dbReference type="InterPro" id="IPR052763">
    <property type="entry name" value="DnaJ_C4"/>
</dbReference>
<dbReference type="Gene3D" id="1.10.287.110">
    <property type="entry name" value="DnaJ domain"/>
    <property type="match status" value="1"/>
</dbReference>
<organism evidence="3 4">
    <name type="scientific">Cladonia borealis</name>
    <dbReference type="NCBI Taxonomy" id="184061"/>
    <lineage>
        <taxon>Eukaryota</taxon>
        <taxon>Fungi</taxon>
        <taxon>Dikarya</taxon>
        <taxon>Ascomycota</taxon>
        <taxon>Pezizomycotina</taxon>
        <taxon>Lecanoromycetes</taxon>
        <taxon>OSLEUM clade</taxon>
        <taxon>Lecanoromycetidae</taxon>
        <taxon>Lecanorales</taxon>
        <taxon>Lecanorineae</taxon>
        <taxon>Cladoniaceae</taxon>
        <taxon>Cladonia</taxon>
    </lineage>
</organism>
<dbReference type="SMART" id="SM00271">
    <property type="entry name" value="DnaJ"/>
    <property type="match status" value="1"/>
</dbReference>
<feature type="compositionally biased region" description="Polar residues" evidence="1">
    <location>
        <begin position="488"/>
        <end position="501"/>
    </location>
</feature>
<feature type="region of interest" description="Disordered" evidence="1">
    <location>
        <begin position="380"/>
        <end position="404"/>
    </location>
</feature>
<dbReference type="Pfam" id="PF00226">
    <property type="entry name" value="DnaJ"/>
    <property type="match status" value="1"/>
</dbReference>
<gene>
    <name evidence="3" type="ORF">JMJ35_005707</name>
</gene>
<evidence type="ECO:0000313" key="3">
    <source>
        <dbReference type="EMBL" id="KAK0511857.1"/>
    </source>
</evidence>
<dbReference type="InterPro" id="IPR001623">
    <property type="entry name" value="DnaJ_domain"/>
</dbReference>
<evidence type="ECO:0000259" key="2">
    <source>
        <dbReference type="PROSITE" id="PS50076"/>
    </source>
</evidence>
<feature type="region of interest" description="Disordered" evidence="1">
    <location>
        <begin position="122"/>
        <end position="223"/>
    </location>
</feature>
<feature type="domain" description="J" evidence="2">
    <location>
        <begin position="8"/>
        <end position="73"/>
    </location>
</feature>
<name>A0AA39V1A5_9LECA</name>
<feature type="compositionally biased region" description="Basic and acidic residues" evidence="1">
    <location>
        <begin position="135"/>
        <end position="147"/>
    </location>
</feature>
<dbReference type="CDD" id="cd06257">
    <property type="entry name" value="DnaJ"/>
    <property type="match status" value="1"/>
</dbReference>
<comment type="caution">
    <text evidence="3">The sequence shown here is derived from an EMBL/GenBank/DDBJ whole genome shotgun (WGS) entry which is preliminary data.</text>
</comment>